<proteinExistence type="predicted"/>
<evidence type="ECO:0000313" key="5">
    <source>
        <dbReference type="Proteomes" id="UP000623509"/>
    </source>
</evidence>
<name>A0A272EXV3_9RHOO</name>
<sequence>MALLAPFTVLIAAGAHAATPFDTPDTGFKGRVMVDTPVVVPGTEVKLAGRDFKPGQEIRLTYGGLALGSGQPVVVGADGTFRAEFSVPADAPIGQHSVVVSALKPAAALIHTLKVSPDVALSGEDRFAMTAQKVVPGLYQSAYSSKNNAIYVTSAVGRPPVNQTQLVKLDAKTLEIAKAVTPAAAPALPAGGAGRPGGNAPRDPGLFAVYGVAVDDVNGNVWVTNTRQNTVAVYRQSDLTLLKQFEPGLVPHARDVQVDEKAGKVYTSAFGTPNVAVFDAKKLEFVKNIEIKTTIAAGGPGGGAPKAFSPLSLKLDSTNHKLYTVSMSTNEAAVIDTQAGEVEKVFPVEGALSAIGVAFHAKTNRLLVAAQGSDNLLIVDLASGKTLHDVKVGAGSLNVAVDAGRGWAYVSNRAAGTVTVVDMDGKIVANLPGGSYPNHVADDGKGTIYLINKTRGSEDPEGDRVTRITPR</sequence>
<evidence type="ECO:0000313" key="2">
    <source>
        <dbReference type="EMBL" id="KAF7600552.1"/>
    </source>
</evidence>
<evidence type="ECO:0000256" key="1">
    <source>
        <dbReference type="SAM" id="SignalP"/>
    </source>
</evidence>
<comment type="caution">
    <text evidence="3">The sequence shown here is derived from an EMBL/GenBank/DDBJ whole genome shotgun (WGS) entry which is preliminary data.</text>
</comment>
<keyword evidence="3" id="KW-0067">ATP-binding</keyword>
<dbReference type="EMBL" id="NMRN01000003">
    <property type="protein sequence ID" value="PAS94954.1"/>
    <property type="molecule type" value="Genomic_DNA"/>
</dbReference>
<keyword evidence="5" id="KW-1185">Reference proteome</keyword>
<organism evidence="3 4">
    <name type="scientific">Candidatus Dactylopiibacterium carminicum</name>
    <dbReference type="NCBI Taxonomy" id="857335"/>
    <lineage>
        <taxon>Bacteria</taxon>
        <taxon>Pseudomonadati</taxon>
        <taxon>Pseudomonadota</taxon>
        <taxon>Betaproteobacteria</taxon>
        <taxon>Rhodocyclales</taxon>
        <taxon>Rhodocyclaceae</taxon>
        <taxon>Candidatus Dactylopiibacterium</taxon>
    </lineage>
</organism>
<accession>A0A272EXV3</accession>
<reference evidence="2 5" key="1">
    <citation type="submission" date="2016-08" db="EMBL/GenBank/DDBJ databases">
        <title>Candidatus Dactylopiibacterium carminicum genome sequence.</title>
        <authorList>
            <person name="Ramirez-Puebla S.T."/>
            <person name="Ormeno-Orrillo E."/>
            <person name="Vera-Ponce De Leon A."/>
            <person name="Luis L."/>
            <person name="Sanchez-Flores A."/>
            <person name="Monica R."/>
            <person name="Martinez-Romero E."/>
        </authorList>
    </citation>
    <scope>NUCLEOTIDE SEQUENCE [LARGE SCALE GENOMIC DNA]</scope>
    <source>
        <strain evidence="2">END1</strain>
    </source>
</reference>
<dbReference type="AlphaFoldDB" id="A0A272EXV3"/>
<feature type="signal peptide" evidence="1">
    <location>
        <begin position="1"/>
        <end position="17"/>
    </location>
</feature>
<feature type="chain" id="PRO_5012493046" evidence="1">
    <location>
        <begin position="18"/>
        <end position="471"/>
    </location>
</feature>
<dbReference type="InterPro" id="IPR015943">
    <property type="entry name" value="WD40/YVTN_repeat-like_dom_sf"/>
</dbReference>
<gene>
    <name evidence="2" type="ORF">BGI27_01995</name>
    <name evidence="3" type="ORF">CGU29_02165</name>
</gene>
<dbReference type="Proteomes" id="UP000623509">
    <property type="component" value="Unassembled WGS sequence"/>
</dbReference>
<keyword evidence="1" id="KW-0732">Signal</keyword>
<dbReference type="Proteomes" id="UP000216107">
    <property type="component" value="Unassembled WGS sequence"/>
</dbReference>
<dbReference type="PANTHER" id="PTHR47197">
    <property type="entry name" value="PROTEIN NIRF"/>
    <property type="match status" value="1"/>
</dbReference>
<dbReference type="PANTHER" id="PTHR47197:SF3">
    <property type="entry name" value="DIHYDRO-HEME D1 DEHYDROGENASE"/>
    <property type="match status" value="1"/>
</dbReference>
<dbReference type="EMBL" id="MDUX01000004">
    <property type="protein sequence ID" value="KAF7600552.1"/>
    <property type="molecule type" value="Genomic_DNA"/>
</dbReference>
<reference evidence="3 4" key="2">
    <citation type="submission" date="2017-07" db="EMBL/GenBank/DDBJ databases">
        <title>Candidatus Dactylopiibacterium carminicum, a nitrogen-fixing symbiont of the cochineal insect Dactylopius coccus and Dactylopius opuntiae (Hemiptera: Coccoidea: Dactylopiidae).</title>
        <authorList>
            <person name="Vera A."/>
        </authorList>
    </citation>
    <scope>NUCLEOTIDE SEQUENCE [LARGE SCALE GENOMIC DNA]</scope>
    <source>
        <strain evidence="3 4">NFDCM</strain>
    </source>
</reference>
<dbReference type="InterPro" id="IPR011048">
    <property type="entry name" value="Haem_d1_sf"/>
</dbReference>
<evidence type="ECO:0000313" key="3">
    <source>
        <dbReference type="EMBL" id="PAS94954.1"/>
    </source>
</evidence>
<evidence type="ECO:0000313" key="4">
    <source>
        <dbReference type="Proteomes" id="UP000216107"/>
    </source>
</evidence>
<protein>
    <submittedName>
        <fullName evidence="3">ATP-binding protein</fullName>
    </submittedName>
</protein>
<dbReference type="SUPFAM" id="SSF51004">
    <property type="entry name" value="C-terminal (heme d1) domain of cytochrome cd1-nitrite reductase"/>
    <property type="match status" value="1"/>
</dbReference>
<dbReference type="OrthoDB" id="7197435at2"/>
<dbReference type="GO" id="GO:0005524">
    <property type="term" value="F:ATP binding"/>
    <property type="evidence" value="ECO:0007669"/>
    <property type="project" value="UniProtKB-KW"/>
</dbReference>
<dbReference type="Gene3D" id="2.130.10.10">
    <property type="entry name" value="YVTN repeat-like/Quinoprotein amine dehydrogenase"/>
    <property type="match status" value="1"/>
</dbReference>
<dbReference type="InterPro" id="IPR051200">
    <property type="entry name" value="Host-pathogen_enzymatic-act"/>
</dbReference>
<keyword evidence="3" id="KW-0547">Nucleotide-binding</keyword>